<dbReference type="eggNOG" id="COG1943">
    <property type="taxonomic scope" value="Bacteria"/>
</dbReference>
<dbReference type="AlphaFoldDB" id="A0A068NRF1"/>
<dbReference type="KEGG" id="fgi:OP10G_2725"/>
<dbReference type="InterPro" id="IPR036515">
    <property type="entry name" value="Transposase_17_sf"/>
</dbReference>
<name>A0A068NRF1_FIMGI</name>
<keyword evidence="2" id="KW-1185">Reference proteome</keyword>
<evidence type="ECO:0000313" key="2">
    <source>
        <dbReference type="Proteomes" id="UP000027982"/>
    </source>
</evidence>
<dbReference type="Proteomes" id="UP000027982">
    <property type="component" value="Chromosome"/>
</dbReference>
<evidence type="ECO:0000313" key="1">
    <source>
        <dbReference type="EMBL" id="AIE86093.1"/>
    </source>
</evidence>
<accession>A0A068NRF1</accession>
<dbReference type="HOGENOM" id="CLU_196545_0_0_0"/>
<gene>
    <name evidence="1" type="ORF">OP10G_2725</name>
</gene>
<reference evidence="1 2" key="1">
    <citation type="journal article" date="2014" name="PLoS ONE">
        <title>The first complete genome sequence of the class fimbriimonadia in the phylum armatimonadetes.</title>
        <authorList>
            <person name="Hu Z.Y."/>
            <person name="Wang Y.Z."/>
            <person name="Im W.T."/>
            <person name="Wang S.Y."/>
            <person name="Zhao G.P."/>
            <person name="Zheng H.J."/>
            <person name="Quan Z.X."/>
        </authorList>
    </citation>
    <scope>NUCLEOTIDE SEQUENCE [LARGE SCALE GENOMIC DNA]</scope>
    <source>
        <strain evidence="1">Gsoil 348</strain>
    </source>
</reference>
<dbReference type="SUPFAM" id="SSF143422">
    <property type="entry name" value="Transposase IS200-like"/>
    <property type="match status" value="1"/>
</dbReference>
<dbReference type="GO" id="GO:0006313">
    <property type="term" value="P:DNA transposition"/>
    <property type="evidence" value="ECO:0007669"/>
    <property type="project" value="InterPro"/>
</dbReference>
<sequence length="66" mass="7674">MREEMGIARFSWQEGYAAISVSPERLSGVSKYIENQAEHHRTRSFKEELEELLRLAGIPFDRESFG</sequence>
<dbReference type="STRING" id="661478.OP10G_2725"/>
<dbReference type="Gene3D" id="3.30.70.1290">
    <property type="entry name" value="Transposase IS200-like"/>
    <property type="match status" value="1"/>
</dbReference>
<organism evidence="1 2">
    <name type="scientific">Fimbriimonas ginsengisoli Gsoil 348</name>
    <dbReference type="NCBI Taxonomy" id="661478"/>
    <lineage>
        <taxon>Bacteria</taxon>
        <taxon>Bacillati</taxon>
        <taxon>Armatimonadota</taxon>
        <taxon>Fimbriimonadia</taxon>
        <taxon>Fimbriimonadales</taxon>
        <taxon>Fimbriimonadaceae</taxon>
        <taxon>Fimbriimonas</taxon>
    </lineage>
</organism>
<dbReference type="GO" id="GO:0004803">
    <property type="term" value="F:transposase activity"/>
    <property type="evidence" value="ECO:0007669"/>
    <property type="project" value="InterPro"/>
</dbReference>
<proteinExistence type="predicted"/>
<protein>
    <submittedName>
        <fullName evidence="1">Transposase IS200-family protein</fullName>
    </submittedName>
</protein>
<dbReference type="EMBL" id="CP007139">
    <property type="protein sequence ID" value="AIE86093.1"/>
    <property type="molecule type" value="Genomic_DNA"/>
</dbReference>
<dbReference type="GO" id="GO:0003677">
    <property type="term" value="F:DNA binding"/>
    <property type="evidence" value="ECO:0007669"/>
    <property type="project" value="InterPro"/>
</dbReference>